<reference evidence="10 11" key="1">
    <citation type="submission" date="2015-10" db="EMBL/GenBank/DDBJ databases">
        <title>Draft genome sequence of Streptomyces sp. RV15, isolated from a marine sponge.</title>
        <authorList>
            <person name="Ruckert C."/>
            <person name="Abdelmohsen U.R."/>
            <person name="Winkler A."/>
            <person name="Hentschel U."/>
            <person name="Kalinowski J."/>
            <person name="Kampfer P."/>
            <person name="Glaeser S."/>
        </authorList>
    </citation>
    <scope>NUCLEOTIDE SEQUENCE [LARGE SCALE GENOMIC DNA]</scope>
    <source>
        <strain evidence="10 11">RV15</strain>
    </source>
</reference>
<gene>
    <name evidence="10" type="ORF">AQJ91_27105</name>
</gene>
<evidence type="ECO:0000313" key="11">
    <source>
        <dbReference type="Proteomes" id="UP000053260"/>
    </source>
</evidence>
<evidence type="ECO:0000256" key="6">
    <source>
        <dbReference type="ARBA" id="ARBA00022989"/>
    </source>
</evidence>
<evidence type="ECO:0000313" key="10">
    <source>
        <dbReference type="EMBL" id="KUO18067.1"/>
    </source>
</evidence>
<organism evidence="10 11">
    <name type="scientific">Streptomyces dysideae</name>
    <dbReference type="NCBI Taxonomy" id="909626"/>
    <lineage>
        <taxon>Bacteria</taxon>
        <taxon>Bacillati</taxon>
        <taxon>Actinomycetota</taxon>
        <taxon>Actinomycetes</taxon>
        <taxon>Kitasatosporales</taxon>
        <taxon>Streptomycetaceae</taxon>
        <taxon>Streptomyces</taxon>
    </lineage>
</organism>
<dbReference type="Gene3D" id="1.10.3720.10">
    <property type="entry name" value="MetI-like"/>
    <property type="match status" value="1"/>
</dbReference>
<keyword evidence="7 8" id="KW-0472">Membrane</keyword>
<dbReference type="GO" id="GO:0043190">
    <property type="term" value="C:ATP-binding cassette (ABC) transporter complex"/>
    <property type="evidence" value="ECO:0007669"/>
    <property type="project" value="InterPro"/>
</dbReference>
<feature type="transmembrane region" description="Helical" evidence="8">
    <location>
        <begin position="140"/>
        <end position="164"/>
    </location>
</feature>
<keyword evidence="11" id="KW-1185">Reference proteome</keyword>
<keyword evidence="4 8" id="KW-0812">Transmembrane</keyword>
<feature type="transmembrane region" description="Helical" evidence="8">
    <location>
        <begin position="15"/>
        <end position="39"/>
    </location>
</feature>
<dbReference type="CDD" id="cd06261">
    <property type="entry name" value="TM_PBP2"/>
    <property type="match status" value="1"/>
</dbReference>
<dbReference type="SUPFAM" id="SSF161098">
    <property type="entry name" value="MetI-like"/>
    <property type="match status" value="1"/>
</dbReference>
<accession>A0A117RZF7</accession>
<dbReference type="GO" id="GO:0006865">
    <property type="term" value="P:amino acid transport"/>
    <property type="evidence" value="ECO:0007669"/>
    <property type="project" value="UniProtKB-KW"/>
</dbReference>
<evidence type="ECO:0000259" key="9">
    <source>
        <dbReference type="PROSITE" id="PS50928"/>
    </source>
</evidence>
<evidence type="ECO:0000256" key="1">
    <source>
        <dbReference type="ARBA" id="ARBA00004651"/>
    </source>
</evidence>
<dbReference type="InterPro" id="IPR010065">
    <property type="entry name" value="AA_ABC_transptr_permease_3TM"/>
</dbReference>
<evidence type="ECO:0000256" key="3">
    <source>
        <dbReference type="ARBA" id="ARBA00022475"/>
    </source>
</evidence>
<keyword evidence="3" id="KW-1003">Cell membrane</keyword>
<keyword evidence="6 8" id="KW-1133">Transmembrane helix</keyword>
<dbReference type="InterPro" id="IPR043429">
    <property type="entry name" value="ArtM/GltK/GlnP/TcyL/YhdX-like"/>
</dbReference>
<dbReference type="PROSITE" id="PS50928">
    <property type="entry name" value="ABC_TM1"/>
    <property type="match status" value="1"/>
</dbReference>
<feature type="transmembrane region" description="Helical" evidence="8">
    <location>
        <begin position="184"/>
        <end position="205"/>
    </location>
</feature>
<dbReference type="EMBL" id="LMXB01000068">
    <property type="protein sequence ID" value="KUO18067.1"/>
    <property type="molecule type" value="Genomic_DNA"/>
</dbReference>
<dbReference type="Pfam" id="PF00528">
    <property type="entry name" value="BPD_transp_1"/>
    <property type="match status" value="1"/>
</dbReference>
<keyword evidence="5" id="KW-0029">Amino-acid transport</keyword>
<dbReference type="NCBIfam" id="TIGR01726">
    <property type="entry name" value="HEQRo_perm_3TM"/>
    <property type="match status" value="1"/>
</dbReference>
<proteinExistence type="inferred from homology"/>
<dbReference type="RefSeq" id="WP_067026708.1">
    <property type="nucleotide sequence ID" value="NZ_KQ949093.1"/>
</dbReference>
<dbReference type="AlphaFoldDB" id="A0A117RZF7"/>
<evidence type="ECO:0000256" key="8">
    <source>
        <dbReference type="RuleBase" id="RU363032"/>
    </source>
</evidence>
<evidence type="ECO:0000256" key="7">
    <source>
        <dbReference type="ARBA" id="ARBA00023136"/>
    </source>
</evidence>
<comment type="caution">
    <text evidence="10">The sequence shown here is derived from an EMBL/GenBank/DDBJ whole genome shotgun (WGS) entry which is preliminary data.</text>
</comment>
<sequence length="214" mass="22802">MSSWNEFFPQFLPGLWVTLKLTCGGLLFGLPLGVVLAVVTTSSWRLAKWAGIAIVELGRGTPGLIVLYLVYYGLPQAGLTLRDVTAATVALSFTTSAYTSEIFRAGLVAVPQGQREASRALGLTPWKELRLVVLPQALRIVIPPLIGFAIILYQGTSLAFAISVPELLSRAYNAGSITFQYGSALALAGLMYAVVSLSATGLAGWTRSRAITSH</sequence>
<keyword evidence="2 8" id="KW-0813">Transport</keyword>
<dbReference type="InterPro" id="IPR035906">
    <property type="entry name" value="MetI-like_sf"/>
</dbReference>
<evidence type="ECO:0000256" key="2">
    <source>
        <dbReference type="ARBA" id="ARBA00022448"/>
    </source>
</evidence>
<dbReference type="OrthoDB" id="92598at2"/>
<evidence type="ECO:0000256" key="4">
    <source>
        <dbReference type="ARBA" id="ARBA00022692"/>
    </source>
</evidence>
<dbReference type="STRING" id="909626.AQJ91_27105"/>
<dbReference type="PANTHER" id="PTHR30614:SF0">
    <property type="entry name" value="L-CYSTINE TRANSPORT SYSTEM PERMEASE PROTEIN TCYL"/>
    <property type="match status" value="1"/>
</dbReference>
<dbReference type="GO" id="GO:0022857">
    <property type="term" value="F:transmembrane transporter activity"/>
    <property type="evidence" value="ECO:0007669"/>
    <property type="project" value="InterPro"/>
</dbReference>
<name>A0A117RZF7_9ACTN</name>
<dbReference type="Proteomes" id="UP000053260">
    <property type="component" value="Unassembled WGS sequence"/>
</dbReference>
<dbReference type="PANTHER" id="PTHR30614">
    <property type="entry name" value="MEMBRANE COMPONENT OF AMINO ACID ABC TRANSPORTER"/>
    <property type="match status" value="1"/>
</dbReference>
<dbReference type="InterPro" id="IPR000515">
    <property type="entry name" value="MetI-like"/>
</dbReference>
<evidence type="ECO:0000256" key="5">
    <source>
        <dbReference type="ARBA" id="ARBA00022970"/>
    </source>
</evidence>
<comment type="subcellular location">
    <subcellularLocation>
        <location evidence="1 8">Cell membrane</location>
        <topology evidence="1 8">Multi-pass membrane protein</topology>
    </subcellularLocation>
</comment>
<feature type="domain" description="ABC transmembrane type-1" evidence="9">
    <location>
        <begin position="15"/>
        <end position="203"/>
    </location>
</feature>
<comment type="similarity">
    <text evidence="8">Belongs to the binding-protein-dependent transport system permease family.</text>
</comment>
<protein>
    <submittedName>
        <fullName evidence="10">Amino acid ABC transporter permease</fullName>
    </submittedName>
</protein>